<accession>A0ACC6P1Y4</accession>
<evidence type="ECO:0000313" key="1">
    <source>
        <dbReference type="EMBL" id="MEJ7138197.1"/>
    </source>
</evidence>
<proteinExistence type="predicted"/>
<name>A0ACC6P1Y4_9BURK</name>
<organism evidence="1 2">
    <name type="scientific">Amphibiibacter pelophylacis</name>
    <dbReference type="NCBI Taxonomy" id="1799477"/>
    <lineage>
        <taxon>Bacteria</taxon>
        <taxon>Pseudomonadati</taxon>
        <taxon>Pseudomonadota</taxon>
        <taxon>Betaproteobacteria</taxon>
        <taxon>Burkholderiales</taxon>
        <taxon>Sphaerotilaceae</taxon>
        <taxon>Amphibiibacter</taxon>
    </lineage>
</organism>
<sequence>MLGAAGFVGRHTALALARRGYRVLGVGHGQWTDHEWHRWGLSGWLEADISIEALDRVTADEEPVSIVHCGGSGAVSFSYTNPFSDFERATQSTAAALEWIRLTGARRTRFVLVSSAAVYGDQGDFDVTENYLRAPISPYGVHKAAAEALCESYSRFFGVASSIVRLFSVYGEGLRKQLLWDALNKFRRGENQFFGTGNELRDWIHVDDAATLLTLASHKLQSTFEVFNGGAVHATTRQLLDGLACAYGHVGGIHFNGELHKGNPSRLTSDCGHATRLLNWAPQVKLENGLARYAAWFKSLPEAGGAGDRHD</sequence>
<dbReference type="Proteomes" id="UP001364695">
    <property type="component" value="Unassembled WGS sequence"/>
</dbReference>
<protein>
    <submittedName>
        <fullName evidence="1">NAD(P)-dependent oxidoreductase</fullName>
    </submittedName>
</protein>
<keyword evidence="2" id="KW-1185">Reference proteome</keyword>
<reference evidence="1" key="1">
    <citation type="submission" date="2023-10" db="EMBL/GenBank/DDBJ databases">
        <title>Amphibacter perezi, gen. nov., sp. nov. a novel taxa of the family Comamonadaceae, class Betaproteobacteria isolated from the skin microbiota of Pelophylax perezi from different populations.</title>
        <authorList>
            <person name="Costa S."/>
            <person name="Proenca D.N."/>
            <person name="Lopes I."/>
            <person name="Morais P.V."/>
        </authorList>
    </citation>
    <scope>NUCLEOTIDE SEQUENCE</scope>
    <source>
        <strain evidence="1">SL12-8</strain>
    </source>
</reference>
<evidence type="ECO:0000313" key="2">
    <source>
        <dbReference type="Proteomes" id="UP001364695"/>
    </source>
</evidence>
<dbReference type="EMBL" id="JAWDIE010000009">
    <property type="protein sequence ID" value="MEJ7138197.1"/>
    <property type="molecule type" value="Genomic_DNA"/>
</dbReference>
<comment type="caution">
    <text evidence="1">The sequence shown here is derived from an EMBL/GenBank/DDBJ whole genome shotgun (WGS) entry which is preliminary data.</text>
</comment>
<gene>
    <name evidence="1" type="ORF">RV045_07110</name>
</gene>